<evidence type="ECO:0000313" key="4">
    <source>
        <dbReference type="EMBL" id="QHS81024.1"/>
    </source>
</evidence>
<dbReference type="PROSITE" id="PS50076">
    <property type="entry name" value="DNAJ_2"/>
    <property type="match status" value="1"/>
</dbReference>
<dbReference type="InterPro" id="IPR001623">
    <property type="entry name" value="DnaJ_domain"/>
</dbReference>
<dbReference type="AlphaFoldDB" id="A0A6C0AMK1"/>
<dbReference type="GO" id="GO:0036503">
    <property type="term" value="P:ERAD pathway"/>
    <property type="evidence" value="ECO:0007669"/>
    <property type="project" value="TreeGrafter"/>
</dbReference>
<dbReference type="PRINTS" id="PR00625">
    <property type="entry name" value="JDOMAIN"/>
</dbReference>
<accession>A0A6C0AMK1</accession>
<sequence>MSRRTLYNTLGVSPTNTNTTIKKAYRKLAVKYHPDKGGETENFQTIQGAWNILRDKDSRKVYNLNLEKPAEDFQNIYAEESEELKRQEEDRIAELKKQEEKLAQERRAETRKITDIIKEKMRLAKKKNNEKRNASTRRLQTIIKKKIYNAKLRNLTEKWKKDLRKRVMRNTIRRRPTYLRRKATIRHRAQQI</sequence>
<evidence type="ECO:0000259" key="3">
    <source>
        <dbReference type="PROSITE" id="PS50076"/>
    </source>
</evidence>
<reference evidence="4" key="1">
    <citation type="journal article" date="2020" name="Nature">
        <title>Giant virus diversity and host interactions through global metagenomics.</title>
        <authorList>
            <person name="Schulz F."/>
            <person name="Roux S."/>
            <person name="Paez-Espino D."/>
            <person name="Jungbluth S."/>
            <person name="Walsh D.A."/>
            <person name="Denef V.J."/>
            <person name="McMahon K.D."/>
            <person name="Konstantinidis K.T."/>
            <person name="Eloe-Fadrosh E.A."/>
            <person name="Kyrpides N.C."/>
            <person name="Woyke T."/>
        </authorList>
    </citation>
    <scope>NUCLEOTIDE SEQUENCE</scope>
    <source>
        <strain evidence="4">GVMAG-S-1101161-73</strain>
    </source>
</reference>
<dbReference type="SMART" id="SM00271">
    <property type="entry name" value="DnaJ"/>
    <property type="match status" value="1"/>
</dbReference>
<feature type="domain" description="J" evidence="3">
    <location>
        <begin position="5"/>
        <end position="66"/>
    </location>
</feature>
<dbReference type="SUPFAM" id="SSF46565">
    <property type="entry name" value="Chaperone J-domain"/>
    <property type="match status" value="1"/>
</dbReference>
<keyword evidence="2" id="KW-0175">Coiled coil</keyword>
<dbReference type="Gene3D" id="1.10.287.110">
    <property type="entry name" value="DnaJ domain"/>
    <property type="match status" value="1"/>
</dbReference>
<dbReference type="Pfam" id="PF00226">
    <property type="entry name" value="DnaJ"/>
    <property type="match status" value="1"/>
</dbReference>
<name>A0A6C0AMK1_9ZZZZ</name>
<dbReference type="PANTHER" id="PTHR44360">
    <property type="entry name" value="DNAJ HOMOLOG SUBFAMILY B MEMBER 9"/>
    <property type="match status" value="1"/>
</dbReference>
<dbReference type="PANTHER" id="PTHR44360:SF1">
    <property type="entry name" value="DNAJ HOMOLOG SUBFAMILY B MEMBER 9"/>
    <property type="match status" value="1"/>
</dbReference>
<dbReference type="GO" id="GO:0051087">
    <property type="term" value="F:protein-folding chaperone binding"/>
    <property type="evidence" value="ECO:0007669"/>
    <property type="project" value="TreeGrafter"/>
</dbReference>
<dbReference type="EMBL" id="MN740729">
    <property type="protein sequence ID" value="QHS81024.1"/>
    <property type="molecule type" value="Genomic_DNA"/>
</dbReference>
<evidence type="ECO:0000256" key="1">
    <source>
        <dbReference type="ARBA" id="ARBA00023186"/>
    </source>
</evidence>
<dbReference type="PROSITE" id="PS00636">
    <property type="entry name" value="DNAJ_1"/>
    <property type="match status" value="1"/>
</dbReference>
<dbReference type="InterPro" id="IPR018253">
    <property type="entry name" value="DnaJ_domain_CS"/>
</dbReference>
<proteinExistence type="predicted"/>
<dbReference type="GO" id="GO:0005783">
    <property type="term" value="C:endoplasmic reticulum"/>
    <property type="evidence" value="ECO:0007669"/>
    <property type="project" value="TreeGrafter"/>
</dbReference>
<dbReference type="InterPro" id="IPR036869">
    <property type="entry name" value="J_dom_sf"/>
</dbReference>
<organism evidence="4">
    <name type="scientific">viral metagenome</name>
    <dbReference type="NCBI Taxonomy" id="1070528"/>
    <lineage>
        <taxon>unclassified sequences</taxon>
        <taxon>metagenomes</taxon>
        <taxon>organismal metagenomes</taxon>
    </lineage>
</organism>
<protein>
    <recommendedName>
        <fullName evidence="3">J domain-containing protein</fullName>
    </recommendedName>
</protein>
<dbReference type="InterPro" id="IPR051948">
    <property type="entry name" value="Hsp70_co-chaperone_J-domain"/>
</dbReference>
<dbReference type="GO" id="GO:0051787">
    <property type="term" value="F:misfolded protein binding"/>
    <property type="evidence" value="ECO:0007669"/>
    <property type="project" value="TreeGrafter"/>
</dbReference>
<dbReference type="CDD" id="cd06257">
    <property type="entry name" value="DnaJ"/>
    <property type="match status" value="1"/>
</dbReference>
<keyword evidence="1" id="KW-0143">Chaperone</keyword>
<evidence type="ECO:0000256" key="2">
    <source>
        <dbReference type="SAM" id="Coils"/>
    </source>
</evidence>
<feature type="coiled-coil region" evidence="2">
    <location>
        <begin position="70"/>
        <end position="112"/>
    </location>
</feature>